<feature type="compositionally biased region" description="Low complexity" evidence="1">
    <location>
        <begin position="67"/>
        <end position="78"/>
    </location>
</feature>
<feature type="compositionally biased region" description="Low complexity" evidence="1">
    <location>
        <begin position="26"/>
        <end position="44"/>
    </location>
</feature>
<protein>
    <recommendedName>
        <fullName evidence="3">Telomerase RNA component interacting RNase</fullName>
    </recommendedName>
</protein>
<dbReference type="PANTHER" id="PTHR34753">
    <property type="entry name" value="TELOMERASE RNA COMPONENT INTERACTING RNASE"/>
    <property type="match status" value="1"/>
</dbReference>
<organism evidence="2">
    <name type="scientific">Amblyomma maculatum</name>
    <name type="common">Gulf Coast tick</name>
    <dbReference type="NCBI Taxonomy" id="34609"/>
    <lineage>
        <taxon>Eukaryota</taxon>
        <taxon>Metazoa</taxon>
        <taxon>Ecdysozoa</taxon>
        <taxon>Arthropoda</taxon>
        <taxon>Chelicerata</taxon>
        <taxon>Arachnida</taxon>
        <taxon>Acari</taxon>
        <taxon>Parasitiformes</taxon>
        <taxon>Ixodida</taxon>
        <taxon>Ixodoidea</taxon>
        <taxon>Ixodidae</taxon>
        <taxon>Amblyomminae</taxon>
        <taxon>Amblyomma</taxon>
    </lineage>
</organism>
<dbReference type="EMBL" id="JO841008">
    <property type="protein sequence ID" value="AEO32625.1"/>
    <property type="molecule type" value="mRNA"/>
</dbReference>
<dbReference type="GO" id="GO:0008408">
    <property type="term" value="F:3'-5' exonuclease activity"/>
    <property type="evidence" value="ECO:0007669"/>
    <property type="project" value="InterPro"/>
</dbReference>
<dbReference type="PANTHER" id="PTHR34753:SF1">
    <property type="entry name" value="TELOMERASE RNA COMPONENT INTERACTING RNASE"/>
    <property type="match status" value="1"/>
</dbReference>
<feature type="non-terminal residue" evidence="2">
    <location>
        <position position="1"/>
    </location>
</feature>
<evidence type="ECO:0008006" key="3">
    <source>
        <dbReference type="Google" id="ProtNLM"/>
    </source>
</evidence>
<proteinExistence type="evidence at transcript level"/>
<dbReference type="AlphaFoldDB" id="G3MGK7"/>
<dbReference type="InterPro" id="IPR038838">
    <property type="entry name" value="TRIR"/>
</dbReference>
<evidence type="ECO:0000256" key="1">
    <source>
        <dbReference type="SAM" id="MobiDB-lite"/>
    </source>
</evidence>
<dbReference type="GO" id="GO:0008409">
    <property type="term" value="F:5'-3' exonuclease activity"/>
    <property type="evidence" value="ECO:0007669"/>
    <property type="project" value="InterPro"/>
</dbReference>
<accession>G3MGK7</accession>
<feature type="region of interest" description="Disordered" evidence="1">
    <location>
        <begin position="1"/>
        <end position="49"/>
    </location>
</feature>
<feature type="region of interest" description="Disordered" evidence="1">
    <location>
        <begin position="61"/>
        <end position="120"/>
    </location>
</feature>
<evidence type="ECO:0000313" key="2">
    <source>
        <dbReference type="EMBL" id="AEO32625.1"/>
    </source>
</evidence>
<reference evidence="2" key="1">
    <citation type="journal article" date="2011" name="PLoS ONE">
        <title>A deep insight into the sialotranscriptome of the gulf coast tick, Amblyomma maculatum.</title>
        <authorList>
            <person name="Karim S."/>
            <person name="Singh P."/>
            <person name="Ribeiro J.M."/>
        </authorList>
    </citation>
    <scope>NUCLEOTIDE SEQUENCE</scope>
    <source>
        <tissue evidence="2">Salivary gland</tissue>
    </source>
</reference>
<feature type="compositionally biased region" description="Polar residues" evidence="1">
    <location>
        <begin position="85"/>
        <end position="96"/>
    </location>
</feature>
<sequence>EWQFMKMADRPRPSQCSRPAAENDDSSSSSSSSGRSDSGSNSNSLNAFANDGGFLERFKQMQEACKQQAAAQDSQSQSLGEFAVPQTNSSVTPTNSEKTEPTEPDAASAARKRALPFVGKRRGGKVLKTGIVHKPKVEDEEELPKDAWSRYLAEVRKYRERSCDDEEKTRPLVK</sequence>
<name>G3MGK7_AMBMU</name>
<feature type="compositionally biased region" description="Basic residues" evidence="1">
    <location>
        <begin position="110"/>
        <end position="120"/>
    </location>
</feature>